<dbReference type="SMART" id="SM00448">
    <property type="entry name" value="REC"/>
    <property type="match status" value="1"/>
</dbReference>
<feature type="domain" description="Response regulatory" evidence="17">
    <location>
        <begin position="1125"/>
        <end position="1240"/>
    </location>
</feature>
<dbReference type="SMART" id="SM00387">
    <property type="entry name" value="HATPase_c"/>
    <property type="match status" value="1"/>
</dbReference>
<keyword evidence="13" id="KW-0812">Transmembrane</keyword>
<keyword evidence="14" id="KW-0732">Signal</keyword>
<dbReference type="Gene3D" id="1.10.10.60">
    <property type="entry name" value="Homeodomain-like"/>
    <property type="match status" value="1"/>
</dbReference>
<evidence type="ECO:0000259" key="15">
    <source>
        <dbReference type="PROSITE" id="PS01124"/>
    </source>
</evidence>
<accession>A0A0E9N495</accession>
<keyword evidence="9" id="KW-0805">Transcription regulation</keyword>
<gene>
    <name evidence="18" type="ORF">FPE01S_03_06880</name>
</gene>
<dbReference type="InterPro" id="IPR036890">
    <property type="entry name" value="HATPase_C_sf"/>
</dbReference>
<dbReference type="EC" id="2.7.13.3" evidence="2"/>
<dbReference type="InterPro" id="IPR015943">
    <property type="entry name" value="WD40/YVTN_repeat-like_dom_sf"/>
</dbReference>
<evidence type="ECO:0000256" key="6">
    <source>
        <dbReference type="ARBA" id="ARBA00022777"/>
    </source>
</evidence>
<dbReference type="SUPFAM" id="SSF63829">
    <property type="entry name" value="Calcium-dependent phosphotriesterase"/>
    <property type="match status" value="2"/>
</dbReference>
<dbReference type="SUPFAM" id="SSF47384">
    <property type="entry name" value="Homodimeric domain of signal transducing histidine kinase"/>
    <property type="match status" value="1"/>
</dbReference>
<dbReference type="SUPFAM" id="SSF46689">
    <property type="entry name" value="Homeodomain-like"/>
    <property type="match status" value="1"/>
</dbReference>
<evidence type="ECO:0000256" key="7">
    <source>
        <dbReference type="ARBA" id="ARBA00022840"/>
    </source>
</evidence>
<dbReference type="CDD" id="cd00082">
    <property type="entry name" value="HisKA"/>
    <property type="match status" value="1"/>
</dbReference>
<dbReference type="EMBL" id="BBWV01000003">
    <property type="protein sequence ID" value="GAO44649.1"/>
    <property type="molecule type" value="Genomic_DNA"/>
</dbReference>
<dbReference type="PROSITE" id="PS00041">
    <property type="entry name" value="HTH_ARAC_FAMILY_1"/>
    <property type="match status" value="1"/>
</dbReference>
<evidence type="ECO:0000259" key="17">
    <source>
        <dbReference type="PROSITE" id="PS50110"/>
    </source>
</evidence>
<dbReference type="GO" id="GO:0043565">
    <property type="term" value="F:sequence-specific DNA binding"/>
    <property type="evidence" value="ECO:0007669"/>
    <property type="project" value="InterPro"/>
</dbReference>
<sequence length="1386" mass="158139">MCVKCLPIFLFTCFSIFCHALYSQEKEYQFATVDIQQGLSSNQVNCIYKDAHGFMWVGTLSGLNRYDGYGFKIFRHDESDTATLLDDNIVGIFEGPSDKLWIKSQSSFNIYDQRTEKISRKPEYYFQSLGLPSDGFITILRNKDLYYFVYANAGVYEYQEGGRIRHIRESVLEDNSTNPINSAVLDSKGYCWLMRFNGIIEKLDLDQGRNLLRTAIFQKEDIGLQFGYAMVIDSDDDIWLYQRNTLAGVYELSPARNSIRHFSTTTSPALSSNAINGIGEDVHGQIWLVTDHGGVNIIDKDKNAIRHLVNSQVHKKSISDEALNAVYRDNQGIMWLGTSKKGINYFDENSNKFPHYHQSGPDDRRIPFEDINAFVEDKKGNLWIGTNGGGLIYFDRKAGTFTQYRHRNGDAASLTNDVIVALCLDRNDKLWIGTYLGGMDCFDGKTFRHYRHSANDPLSIADDRVFSIYEDSNGSLWIGTLNFGLDRLDREKDIFYHYNPSVPQTLHSPNVTSIMEDSRGNLWVCTAWGVDMLDKRSGRFVHYLTDNSKLSYNTVTGIREDHEGNIWIGTNRGLNVLQKGRNDFKTFYKKDGLADNTVLDILEDDQHFLWVSTKSGISKIEVLHTPENELSIRCINYNEYDGLQGREFNRYAALKLRSGELVFGGANGFNLFNPADVRNHNPQAPLVLTDFQLFNNSMKAGQIFQKHVILPQTITETQSLELCYDENDISLEFAALEFTHTSKTRYAYMLEGFNKDWIVTDGGDRKATYTNLDPGHYTFFVKATNNDGTWNEKGMVKLALTVLPPWWSTSWAYAGYVLLVLFALWLARRGIIRREKMRYALATERKEAQRMRELDMMKIKFFTNVSHEFRTPLSLILVPIEKMIGQVKDAELRDQFQLIQRNAKRLLNMVNQLLDFRKMEVNELKLHTTSGDIVAFIRDVCYAFTDLADKKHIQFQFNSLVKQLIMPFDQDKIERILFNLLSNAFKFTPEEGNVHVTLSQYYQGDDGFLEIKVKDSGIGIPVDKKPRIFDRFFQASLPENVLNQGSGIGLSITREFVEMHGGTIRVDSQQGVGSLFTVLLPIPARRDIPVTAGSVGLNPDLADEEAMEISGVTGRSPGVRSKKPVVLLVEDNDDFRFYLKDNLNAYFTILEASDGKDGWKKALSAHPDLVVSDISMPVMDGVELCRKLKTDPRTKHMPVILLTALEGEQQQLLALETGPNDYLTKPFNFEILYSKMKNLIQNQEAVKQTYQKQVEANPTDIQAEIPEDDFVQKVLGIIETNMSNAEFSVDHLRQELLLSRTSMYKKVLSVTGKTPIEFIRTIRLKRAAQLLEKSTHNVTEVAYMVGFNNPKYFARYFKEEFGILPSLYQSETRKKSTNNPGKSTDG</sequence>
<dbReference type="RefSeq" id="WP_046370542.1">
    <property type="nucleotide sequence ID" value="NZ_BBWV01000003.1"/>
</dbReference>
<dbReference type="Proteomes" id="UP000033121">
    <property type="component" value="Unassembled WGS sequence"/>
</dbReference>
<feature type="domain" description="Histidine kinase" evidence="16">
    <location>
        <begin position="864"/>
        <end position="1084"/>
    </location>
</feature>
<feature type="chain" id="PRO_5002429970" description="histidine kinase" evidence="14">
    <location>
        <begin position="21"/>
        <end position="1386"/>
    </location>
</feature>
<dbReference type="Gene3D" id="3.40.50.2300">
    <property type="match status" value="1"/>
</dbReference>
<dbReference type="PRINTS" id="PR00344">
    <property type="entry name" value="BCTRLSENSOR"/>
</dbReference>
<dbReference type="InterPro" id="IPR011123">
    <property type="entry name" value="Y_Y_Y"/>
</dbReference>
<dbReference type="InterPro" id="IPR001789">
    <property type="entry name" value="Sig_transdc_resp-reg_receiver"/>
</dbReference>
<dbReference type="GO" id="GO:0003700">
    <property type="term" value="F:DNA-binding transcription factor activity"/>
    <property type="evidence" value="ECO:0007669"/>
    <property type="project" value="InterPro"/>
</dbReference>
<dbReference type="PROSITE" id="PS01124">
    <property type="entry name" value="HTH_ARAC_FAMILY_2"/>
    <property type="match status" value="1"/>
</dbReference>
<dbReference type="SUPFAM" id="SSF52172">
    <property type="entry name" value="CheY-like"/>
    <property type="match status" value="1"/>
</dbReference>
<keyword evidence="6" id="KW-0418">Kinase</keyword>
<dbReference type="InterPro" id="IPR009057">
    <property type="entry name" value="Homeodomain-like_sf"/>
</dbReference>
<dbReference type="Gene3D" id="1.10.287.130">
    <property type="match status" value="1"/>
</dbReference>
<dbReference type="InterPro" id="IPR036097">
    <property type="entry name" value="HisK_dim/P_sf"/>
</dbReference>
<dbReference type="InterPro" id="IPR004358">
    <property type="entry name" value="Sig_transdc_His_kin-like_C"/>
</dbReference>
<evidence type="ECO:0000256" key="1">
    <source>
        <dbReference type="ARBA" id="ARBA00000085"/>
    </source>
</evidence>
<feature type="domain" description="HTH araC/xylS-type" evidence="15">
    <location>
        <begin position="1272"/>
        <end position="1371"/>
    </location>
</feature>
<dbReference type="GO" id="GO:0005524">
    <property type="term" value="F:ATP binding"/>
    <property type="evidence" value="ECO:0007669"/>
    <property type="project" value="UniProtKB-KW"/>
</dbReference>
<feature type="signal peptide" evidence="14">
    <location>
        <begin position="1"/>
        <end position="20"/>
    </location>
</feature>
<dbReference type="SUPFAM" id="SSF55874">
    <property type="entry name" value="ATPase domain of HSP90 chaperone/DNA topoisomerase II/histidine kinase"/>
    <property type="match status" value="1"/>
</dbReference>
<evidence type="ECO:0000256" key="3">
    <source>
        <dbReference type="ARBA" id="ARBA00022553"/>
    </source>
</evidence>
<evidence type="ECO:0000256" key="5">
    <source>
        <dbReference type="ARBA" id="ARBA00022741"/>
    </source>
</evidence>
<dbReference type="PANTHER" id="PTHR43547">
    <property type="entry name" value="TWO-COMPONENT HISTIDINE KINASE"/>
    <property type="match status" value="1"/>
</dbReference>
<dbReference type="PANTHER" id="PTHR43547:SF2">
    <property type="entry name" value="HYBRID SIGNAL TRANSDUCTION HISTIDINE KINASE C"/>
    <property type="match status" value="1"/>
</dbReference>
<dbReference type="InterPro" id="IPR011006">
    <property type="entry name" value="CheY-like_superfamily"/>
</dbReference>
<keyword evidence="3 12" id="KW-0597">Phosphoprotein</keyword>
<evidence type="ECO:0000256" key="12">
    <source>
        <dbReference type="PROSITE-ProRule" id="PRU00169"/>
    </source>
</evidence>
<feature type="modified residue" description="4-aspartylphosphate" evidence="12">
    <location>
        <position position="1173"/>
    </location>
</feature>
<keyword evidence="11" id="KW-0804">Transcription</keyword>
<dbReference type="Pfam" id="PF00512">
    <property type="entry name" value="HisKA"/>
    <property type="match status" value="1"/>
</dbReference>
<dbReference type="Pfam" id="PF12833">
    <property type="entry name" value="HTH_18"/>
    <property type="match status" value="1"/>
</dbReference>
<evidence type="ECO:0000313" key="19">
    <source>
        <dbReference type="Proteomes" id="UP000033121"/>
    </source>
</evidence>
<dbReference type="Pfam" id="PF00072">
    <property type="entry name" value="Response_reg"/>
    <property type="match status" value="1"/>
</dbReference>
<keyword evidence="19" id="KW-1185">Reference proteome</keyword>
<dbReference type="Gene3D" id="2.130.10.10">
    <property type="entry name" value="YVTN repeat-like/Quinoprotein amine dehydrogenase"/>
    <property type="match status" value="2"/>
</dbReference>
<evidence type="ECO:0000256" key="10">
    <source>
        <dbReference type="ARBA" id="ARBA00023125"/>
    </source>
</evidence>
<name>A0A0E9N495_9BACT</name>
<dbReference type="InterPro" id="IPR018062">
    <property type="entry name" value="HTH_AraC-typ_CS"/>
</dbReference>
<dbReference type="CDD" id="cd17574">
    <property type="entry name" value="REC_OmpR"/>
    <property type="match status" value="1"/>
</dbReference>
<dbReference type="SMART" id="SM00342">
    <property type="entry name" value="HTH_ARAC"/>
    <property type="match status" value="1"/>
</dbReference>
<feature type="transmembrane region" description="Helical" evidence="13">
    <location>
        <begin position="806"/>
        <end position="827"/>
    </location>
</feature>
<evidence type="ECO:0000313" key="18">
    <source>
        <dbReference type="EMBL" id="GAO44649.1"/>
    </source>
</evidence>
<dbReference type="FunFam" id="3.30.565.10:FF:000037">
    <property type="entry name" value="Hybrid sensor histidine kinase/response regulator"/>
    <property type="match status" value="1"/>
</dbReference>
<dbReference type="InterPro" id="IPR013783">
    <property type="entry name" value="Ig-like_fold"/>
</dbReference>
<dbReference type="FunFam" id="2.60.40.10:FF:000791">
    <property type="entry name" value="Two-component system sensor histidine kinase/response regulator"/>
    <property type="match status" value="1"/>
</dbReference>
<evidence type="ECO:0000256" key="2">
    <source>
        <dbReference type="ARBA" id="ARBA00012438"/>
    </source>
</evidence>
<dbReference type="FunFam" id="1.10.287.130:FF:000045">
    <property type="entry name" value="Two-component system sensor histidine kinase/response regulator"/>
    <property type="match status" value="1"/>
</dbReference>
<keyword evidence="8" id="KW-0902">Two-component regulatory system</keyword>
<dbReference type="InterPro" id="IPR003661">
    <property type="entry name" value="HisK_dim/P_dom"/>
</dbReference>
<evidence type="ECO:0000259" key="16">
    <source>
        <dbReference type="PROSITE" id="PS50109"/>
    </source>
</evidence>
<dbReference type="PROSITE" id="PS50109">
    <property type="entry name" value="HIS_KIN"/>
    <property type="match status" value="1"/>
</dbReference>
<dbReference type="InterPro" id="IPR018060">
    <property type="entry name" value="HTH_AraC"/>
</dbReference>
<keyword evidence="13" id="KW-1133">Transmembrane helix</keyword>
<organism evidence="18 19">
    <name type="scientific">Flavihumibacter petaseus NBRC 106054</name>
    <dbReference type="NCBI Taxonomy" id="1220578"/>
    <lineage>
        <taxon>Bacteria</taxon>
        <taxon>Pseudomonadati</taxon>
        <taxon>Bacteroidota</taxon>
        <taxon>Chitinophagia</taxon>
        <taxon>Chitinophagales</taxon>
        <taxon>Chitinophagaceae</taxon>
        <taxon>Flavihumibacter</taxon>
    </lineage>
</organism>
<comment type="caution">
    <text evidence="18">The sequence shown here is derived from an EMBL/GenBank/DDBJ whole genome shotgun (WGS) entry which is preliminary data.</text>
</comment>
<proteinExistence type="predicted"/>
<dbReference type="STRING" id="1220578.FPE01S_03_06880"/>
<dbReference type="OrthoDB" id="1489484at2"/>
<evidence type="ECO:0000256" key="8">
    <source>
        <dbReference type="ARBA" id="ARBA00023012"/>
    </source>
</evidence>
<evidence type="ECO:0000256" key="9">
    <source>
        <dbReference type="ARBA" id="ARBA00023015"/>
    </source>
</evidence>
<dbReference type="Gene3D" id="3.30.565.10">
    <property type="entry name" value="Histidine kinase-like ATPase, C-terminal domain"/>
    <property type="match status" value="1"/>
</dbReference>
<keyword evidence="13" id="KW-0472">Membrane</keyword>
<keyword evidence="5" id="KW-0547">Nucleotide-binding</keyword>
<dbReference type="CDD" id="cd00146">
    <property type="entry name" value="PKD"/>
    <property type="match status" value="1"/>
</dbReference>
<evidence type="ECO:0000256" key="4">
    <source>
        <dbReference type="ARBA" id="ARBA00022679"/>
    </source>
</evidence>
<dbReference type="GO" id="GO:0000155">
    <property type="term" value="F:phosphorelay sensor kinase activity"/>
    <property type="evidence" value="ECO:0007669"/>
    <property type="project" value="InterPro"/>
</dbReference>
<evidence type="ECO:0000256" key="14">
    <source>
        <dbReference type="SAM" id="SignalP"/>
    </source>
</evidence>
<keyword evidence="4" id="KW-0808">Transferase</keyword>
<comment type="catalytic activity">
    <reaction evidence="1">
        <text>ATP + protein L-histidine = ADP + protein N-phospho-L-histidine.</text>
        <dbReference type="EC" id="2.7.13.3"/>
    </reaction>
</comment>
<dbReference type="SMART" id="SM00388">
    <property type="entry name" value="HisKA"/>
    <property type="match status" value="1"/>
</dbReference>
<keyword evidence="7" id="KW-0067">ATP-binding</keyword>
<dbReference type="Pfam" id="PF07495">
    <property type="entry name" value="Y_Y_Y"/>
    <property type="match status" value="1"/>
</dbReference>
<protein>
    <recommendedName>
        <fullName evidence="2">histidine kinase</fullName>
        <ecNumber evidence="2">2.7.13.3</ecNumber>
    </recommendedName>
</protein>
<evidence type="ECO:0000256" key="13">
    <source>
        <dbReference type="SAM" id="Phobius"/>
    </source>
</evidence>
<reference evidence="18 19" key="1">
    <citation type="submission" date="2015-04" db="EMBL/GenBank/DDBJ databases">
        <title>Whole genome shotgun sequence of Flavihumibacter petaseus NBRC 106054.</title>
        <authorList>
            <person name="Miyazawa S."/>
            <person name="Hosoyama A."/>
            <person name="Hashimoto M."/>
            <person name="Noguchi M."/>
            <person name="Tsuchikane K."/>
            <person name="Ohji S."/>
            <person name="Yamazoe A."/>
            <person name="Ichikawa N."/>
            <person name="Kimura A."/>
            <person name="Fujita N."/>
        </authorList>
    </citation>
    <scope>NUCLEOTIDE SEQUENCE [LARGE SCALE GENOMIC DNA]</scope>
    <source>
        <strain evidence="18 19">NBRC 106054</strain>
    </source>
</reference>
<dbReference type="CDD" id="cd16922">
    <property type="entry name" value="HATPase_EvgS-ArcB-TorS-like"/>
    <property type="match status" value="1"/>
</dbReference>
<dbReference type="PROSITE" id="PS50110">
    <property type="entry name" value="RESPONSE_REGULATORY"/>
    <property type="match status" value="1"/>
</dbReference>
<dbReference type="Gene3D" id="2.60.40.10">
    <property type="entry name" value="Immunoglobulins"/>
    <property type="match status" value="1"/>
</dbReference>
<evidence type="ECO:0000256" key="11">
    <source>
        <dbReference type="ARBA" id="ARBA00023163"/>
    </source>
</evidence>
<dbReference type="InterPro" id="IPR003594">
    <property type="entry name" value="HATPase_dom"/>
</dbReference>
<keyword evidence="10" id="KW-0238">DNA-binding</keyword>
<dbReference type="InterPro" id="IPR011110">
    <property type="entry name" value="Reg_prop"/>
</dbReference>
<dbReference type="Pfam" id="PF02518">
    <property type="entry name" value="HATPase_c"/>
    <property type="match status" value="1"/>
</dbReference>
<dbReference type="Pfam" id="PF07494">
    <property type="entry name" value="Reg_prop"/>
    <property type="match status" value="7"/>
</dbReference>
<dbReference type="InterPro" id="IPR005467">
    <property type="entry name" value="His_kinase_dom"/>
</dbReference>